<dbReference type="AlphaFoldDB" id="A0A1F6DAB1"/>
<organism evidence="2 3">
    <name type="scientific">Candidatus Kaiserbacteria bacterium RIFCSPHIGHO2_01_FULL_56_24</name>
    <dbReference type="NCBI Taxonomy" id="1798487"/>
    <lineage>
        <taxon>Bacteria</taxon>
        <taxon>Candidatus Kaiseribacteriota</taxon>
    </lineage>
</organism>
<accession>A0A1F6DAB1</accession>
<evidence type="ECO:0000313" key="2">
    <source>
        <dbReference type="EMBL" id="OGG58257.1"/>
    </source>
</evidence>
<comment type="caution">
    <text evidence="2">The sequence shown here is derived from an EMBL/GenBank/DDBJ whole genome shotgun (WGS) entry which is preliminary data.</text>
</comment>
<sequence>MNTIRSILLFSTLLILGFTNTGFAFLDTSDMEESLKGMEEDLGGTNEFDDLLEELDQAAGENADAYLTITINGQTTTLFDVPKGAWFYSSVQALSSLGIVSGYKNAQGKLTGEYKPANNVTHAEAAKIATLLAGIDQASCTGELKHRGIDGHWAAPYIRCAEKYNFGIPVAMDINAEASRAEVLHYFLMAFEVEIPEGAPPFADSRDHRYKNDIAYAYALEIISGDTNADGSEKGTFRPDAKINRAETAKMARLAMELL</sequence>
<dbReference type="PROSITE" id="PS51272">
    <property type="entry name" value="SLH"/>
    <property type="match status" value="2"/>
</dbReference>
<evidence type="ECO:0000313" key="3">
    <source>
        <dbReference type="Proteomes" id="UP000176377"/>
    </source>
</evidence>
<proteinExistence type="predicted"/>
<dbReference type="Proteomes" id="UP000176377">
    <property type="component" value="Unassembled WGS sequence"/>
</dbReference>
<dbReference type="Pfam" id="PF00395">
    <property type="entry name" value="SLH"/>
    <property type="match status" value="2"/>
</dbReference>
<name>A0A1F6DAB1_9BACT</name>
<protein>
    <recommendedName>
        <fullName evidence="1">SLH domain-containing protein</fullName>
    </recommendedName>
</protein>
<dbReference type="InterPro" id="IPR001119">
    <property type="entry name" value="SLH_dom"/>
</dbReference>
<feature type="domain" description="SLH" evidence="1">
    <location>
        <begin position="197"/>
        <end position="259"/>
    </location>
</feature>
<dbReference type="EMBL" id="MFLA01000035">
    <property type="protein sequence ID" value="OGG58257.1"/>
    <property type="molecule type" value="Genomic_DNA"/>
</dbReference>
<reference evidence="2 3" key="1">
    <citation type="journal article" date="2016" name="Nat. Commun.">
        <title>Thousands of microbial genomes shed light on interconnected biogeochemical processes in an aquifer system.</title>
        <authorList>
            <person name="Anantharaman K."/>
            <person name="Brown C.T."/>
            <person name="Hug L.A."/>
            <person name="Sharon I."/>
            <person name="Castelle C.J."/>
            <person name="Probst A.J."/>
            <person name="Thomas B.C."/>
            <person name="Singh A."/>
            <person name="Wilkins M.J."/>
            <person name="Karaoz U."/>
            <person name="Brodie E.L."/>
            <person name="Williams K.H."/>
            <person name="Hubbard S.S."/>
            <person name="Banfield J.F."/>
        </authorList>
    </citation>
    <scope>NUCLEOTIDE SEQUENCE [LARGE SCALE GENOMIC DNA]</scope>
</reference>
<gene>
    <name evidence="2" type="ORF">A2765_05365</name>
</gene>
<feature type="domain" description="SLH" evidence="1">
    <location>
        <begin position="74"/>
        <end position="143"/>
    </location>
</feature>
<evidence type="ECO:0000259" key="1">
    <source>
        <dbReference type="PROSITE" id="PS51272"/>
    </source>
</evidence>